<dbReference type="AlphaFoldDB" id="A0A6G3WHJ4"/>
<accession>A0A6G3WHJ4</accession>
<proteinExistence type="predicted"/>
<gene>
    <name evidence="1" type="ORF">G3M58_00795</name>
</gene>
<dbReference type="EMBL" id="JAAGMN010000017">
    <property type="protein sequence ID" value="NEE04968.1"/>
    <property type="molecule type" value="Genomic_DNA"/>
</dbReference>
<comment type="caution">
    <text evidence="1">The sequence shown here is derived from an EMBL/GenBank/DDBJ whole genome shotgun (WGS) entry which is preliminary data.</text>
</comment>
<name>A0A6G3WHJ4_9ACTN</name>
<protein>
    <submittedName>
        <fullName evidence="1">Uncharacterized protein</fullName>
    </submittedName>
</protein>
<evidence type="ECO:0000313" key="1">
    <source>
        <dbReference type="EMBL" id="NEE04968.1"/>
    </source>
</evidence>
<reference evidence="1" key="1">
    <citation type="submission" date="2020-01" db="EMBL/GenBank/DDBJ databases">
        <title>Insect and environment-associated Actinomycetes.</title>
        <authorList>
            <person name="Currrie C."/>
            <person name="Chevrette M."/>
            <person name="Carlson C."/>
            <person name="Stubbendieck R."/>
            <person name="Wendt-Pienkowski E."/>
        </authorList>
    </citation>
    <scope>NUCLEOTIDE SEQUENCE</scope>
    <source>
        <strain evidence="1">SID7499</strain>
    </source>
</reference>
<sequence length="90" mass="9505">LALRAVAPEDLDAGHVAGLLLDAAEAGTAPCEAVDALVAFGTDSLSDEHRARLMELGERDRRVVRSGLDGTVEITDERLRARVRAAVRGA</sequence>
<organism evidence="1">
    <name type="scientific">Streptomyces sp. SID7499</name>
    <dbReference type="NCBI Taxonomy" id="2706086"/>
    <lineage>
        <taxon>Bacteria</taxon>
        <taxon>Bacillati</taxon>
        <taxon>Actinomycetota</taxon>
        <taxon>Actinomycetes</taxon>
        <taxon>Kitasatosporales</taxon>
        <taxon>Streptomycetaceae</taxon>
        <taxon>Streptomyces</taxon>
    </lineage>
</organism>
<feature type="non-terminal residue" evidence="1">
    <location>
        <position position="1"/>
    </location>
</feature>